<dbReference type="InterPro" id="IPR036397">
    <property type="entry name" value="RNaseH_sf"/>
</dbReference>
<gene>
    <name evidence="3" type="ORF">PoB_005071000</name>
</gene>
<feature type="transmembrane region" description="Helical" evidence="1">
    <location>
        <begin position="44"/>
        <end position="64"/>
    </location>
</feature>
<dbReference type="PROSITE" id="PS50994">
    <property type="entry name" value="INTEGRASE"/>
    <property type="match status" value="1"/>
</dbReference>
<keyword evidence="4" id="KW-1185">Reference proteome</keyword>
<dbReference type="InterPro" id="IPR050951">
    <property type="entry name" value="Retrovirus_Pol_polyprotein"/>
</dbReference>
<dbReference type="AlphaFoldDB" id="A0AAV4BUS8"/>
<keyword evidence="3" id="KW-0695">RNA-directed DNA polymerase</keyword>
<evidence type="ECO:0000313" key="4">
    <source>
        <dbReference type="Proteomes" id="UP000735302"/>
    </source>
</evidence>
<evidence type="ECO:0000313" key="3">
    <source>
        <dbReference type="EMBL" id="GFO24205.1"/>
    </source>
</evidence>
<comment type="caution">
    <text evidence="3">The sequence shown here is derived from an EMBL/GenBank/DDBJ whole genome shotgun (WGS) entry which is preliminary data.</text>
</comment>
<keyword evidence="1" id="KW-0812">Transmembrane</keyword>
<dbReference type="GO" id="GO:0003676">
    <property type="term" value="F:nucleic acid binding"/>
    <property type="evidence" value="ECO:0007669"/>
    <property type="project" value="InterPro"/>
</dbReference>
<dbReference type="Pfam" id="PF00078">
    <property type="entry name" value="RVT_1"/>
    <property type="match status" value="1"/>
</dbReference>
<dbReference type="PANTHER" id="PTHR37984:SF5">
    <property type="entry name" value="PROTEIN NYNRIN-LIKE"/>
    <property type="match status" value="1"/>
</dbReference>
<dbReference type="InterPro" id="IPR043128">
    <property type="entry name" value="Rev_trsase/Diguanyl_cyclase"/>
</dbReference>
<feature type="transmembrane region" description="Helical" evidence="1">
    <location>
        <begin position="129"/>
        <end position="148"/>
    </location>
</feature>
<reference evidence="3 4" key="1">
    <citation type="journal article" date="2021" name="Elife">
        <title>Chloroplast acquisition without the gene transfer in kleptoplastic sea slugs, Plakobranchus ocellatus.</title>
        <authorList>
            <person name="Maeda T."/>
            <person name="Takahashi S."/>
            <person name="Yoshida T."/>
            <person name="Shimamura S."/>
            <person name="Takaki Y."/>
            <person name="Nagai Y."/>
            <person name="Toyoda A."/>
            <person name="Suzuki Y."/>
            <person name="Arimoto A."/>
            <person name="Ishii H."/>
            <person name="Satoh N."/>
            <person name="Nishiyama T."/>
            <person name="Hasebe M."/>
            <person name="Maruyama T."/>
            <person name="Minagawa J."/>
            <person name="Obokata J."/>
            <person name="Shigenobu S."/>
        </authorList>
    </citation>
    <scope>NUCLEOTIDE SEQUENCE [LARGE SCALE GENOMIC DNA]</scope>
</reference>
<evidence type="ECO:0000256" key="1">
    <source>
        <dbReference type="SAM" id="Phobius"/>
    </source>
</evidence>
<keyword evidence="3" id="KW-0808">Transferase</keyword>
<dbReference type="GO" id="GO:0015074">
    <property type="term" value="P:DNA integration"/>
    <property type="evidence" value="ECO:0007669"/>
    <property type="project" value="InterPro"/>
</dbReference>
<accession>A0AAV4BUS8</accession>
<dbReference type="SUPFAM" id="SSF53098">
    <property type="entry name" value="Ribonuclease H-like"/>
    <property type="match status" value="1"/>
</dbReference>
<keyword evidence="1" id="KW-1133">Transmembrane helix</keyword>
<dbReference type="InterPro" id="IPR043502">
    <property type="entry name" value="DNA/RNA_pol_sf"/>
</dbReference>
<dbReference type="CDD" id="cd01647">
    <property type="entry name" value="RT_LTR"/>
    <property type="match status" value="1"/>
</dbReference>
<dbReference type="SUPFAM" id="SSF56672">
    <property type="entry name" value="DNA/RNA polymerases"/>
    <property type="match status" value="1"/>
</dbReference>
<keyword evidence="3" id="KW-0548">Nucleotidyltransferase</keyword>
<proteinExistence type="predicted"/>
<organism evidence="3 4">
    <name type="scientific">Plakobranchus ocellatus</name>
    <dbReference type="NCBI Taxonomy" id="259542"/>
    <lineage>
        <taxon>Eukaryota</taxon>
        <taxon>Metazoa</taxon>
        <taxon>Spiralia</taxon>
        <taxon>Lophotrochozoa</taxon>
        <taxon>Mollusca</taxon>
        <taxon>Gastropoda</taxon>
        <taxon>Heterobranchia</taxon>
        <taxon>Euthyneura</taxon>
        <taxon>Panpulmonata</taxon>
        <taxon>Sacoglossa</taxon>
        <taxon>Placobranchoidea</taxon>
        <taxon>Plakobranchidae</taxon>
        <taxon>Plakobranchus</taxon>
    </lineage>
</organism>
<sequence>MFSSPFHPQTNAVLERFHGTLKNRFRKLSHECPTCWDKYLDAALYTYCSLVHSATGFCPFYLLFSRAPRGPMAMLHDLFTRQNVSADTYFWYHYNIDLHNKIKTSCRIAQVSASEVADRDMNLSQASRFLNLVTLLWSSCLSLTISWFSSLKVLLSSVKAFAQPEGVAYVSAVNEDHSSVGGTPPLPSTSDIKSKVQINPTLDSYKLSEVNDILDEFSDVLTALPEHTPSFMHHIELTTDVPIRVKPYPPPFSSQDFVHEETAKLLDLVIEPSISCYCSPIVLVKKKDGSLRRCIDFRRINEVIRFDTNNIPPPEDLFVQLANSTVFSSCNLLRAYWQVPLSPHCRHITAFQTLLGLMQWVRMPLGLVNAPATFCRLMHIVLKDLPSVLSCFDHSLVHIHNWSQHPSGLCSLLTALRAHGFTDNPEKLSIGQTRTAFLLSDNKTPCMHKVN</sequence>
<dbReference type="InterPro" id="IPR000477">
    <property type="entry name" value="RT_dom"/>
</dbReference>
<dbReference type="Gene3D" id="3.10.10.10">
    <property type="entry name" value="HIV Type 1 Reverse Transcriptase, subunit A, domain 1"/>
    <property type="match status" value="1"/>
</dbReference>
<dbReference type="PANTHER" id="PTHR37984">
    <property type="entry name" value="PROTEIN CBG26694"/>
    <property type="match status" value="1"/>
</dbReference>
<keyword evidence="1" id="KW-0472">Membrane</keyword>
<dbReference type="Gene3D" id="3.30.70.270">
    <property type="match status" value="1"/>
</dbReference>
<feature type="domain" description="Integrase catalytic" evidence="2">
    <location>
        <begin position="1"/>
        <end position="67"/>
    </location>
</feature>
<dbReference type="GO" id="GO:0003964">
    <property type="term" value="F:RNA-directed DNA polymerase activity"/>
    <property type="evidence" value="ECO:0007669"/>
    <property type="project" value="UniProtKB-KW"/>
</dbReference>
<dbReference type="EMBL" id="BLXT01005595">
    <property type="protein sequence ID" value="GFO24205.1"/>
    <property type="molecule type" value="Genomic_DNA"/>
</dbReference>
<dbReference type="Proteomes" id="UP000735302">
    <property type="component" value="Unassembled WGS sequence"/>
</dbReference>
<evidence type="ECO:0000259" key="2">
    <source>
        <dbReference type="PROSITE" id="PS50994"/>
    </source>
</evidence>
<protein>
    <submittedName>
        <fullName evidence="3">Reverse transcriptase</fullName>
    </submittedName>
</protein>
<dbReference type="InterPro" id="IPR001584">
    <property type="entry name" value="Integrase_cat-core"/>
</dbReference>
<name>A0AAV4BUS8_9GAST</name>
<dbReference type="Gene3D" id="3.30.420.10">
    <property type="entry name" value="Ribonuclease H-like superfamily/Ribonuclease H"/>
    <property type="match status" value="1"/>
</dbReference>
<dbReference type="InterPro" id="IPR012337">
    <property type="entry name" value="RNaseH-like_sf"/>
</dbReference>